<feature type="repeat" description="ANK" evidence="3">
    <location>
        <begin position="1606"/>
        <end position="1638"/>
    </location>
</feature>
<sequence length="1886" mass="208782">MGTSDSCWEAIGEAREAFLLIAAEIKDHLDKNSDPVSQAVTWSIYMIGRTRETATPRLMFCCQDSKSRKSVRKTVEESGILDRYPGVKVGDSSRPPDFDQLVPLASNPAGIPDSHAGHVRDKVVYYVPSRNAFGAQLFWKDNSSEVSAWRKATGGGLVRLGDRLFYLTVEHIFTDFIKTFSHDPVDDEFEFDIGQDDVHEETTDLSETTSKGSITPETVEYASSDDTGPPYEVLTNPASQSIYNRHVKSSELASEPINTIFNTLPTSKVIPQYTLGTLEVLGNVVLLASEGCRPGLDYALVQVNSPELHTNNLLQLASNMEGLYPERVGRMQPRNTDVICATGSAEAALEGVLSGTPTFMKLPSSNTIQEVWTVKLNGILAIGDCGSWVIDIESGDLLGHIAYGSPITGVAYIIPAYKIFEDIKERKGEELALPTRNDLHINIPLEILPLNVSNEHVSGVEGAASTGKGKDKIVNYEAAAASLPALLLGDENRTEVNSEYSSGNLSLISDSSFPDPSASPSLRKPVHRSDPNILGSSSDPDILLSAPVTALSSKINAPIPTTFYYLPLPKNHNFVGRSAELDELKQKLLLRKECGDVTSAKRQAAGSGPSSSKPRAKAKSIRISRIPNTVSRDQLRDWLDGLPVSSKQPVTGNLLQLSIAANHESYLQATATFKEFPAQFCDVEKDDQHVDGPEGSKILVDSHFKGTTVLYESENSESIKADIVAVHGLGGHALGSWKSPTSHNVWLRDFLPEDVEDVRVMTYGYDTDLKVGKWKNTIYDLANSMLNAVHSVRKFVSRTRPIIFMGHSLGGLLIKQALIIVADNQDYKPYQDILHNCCGVVFFGVPNQGIRYNELISMVEGERSLDFVRGLLPDEDTEESPTLRALSRDFGNRLKKFRYSSENTVNVLCYYETQQTCVSKNDEPKVERLLVTESSATYTGDHYKSYNLLRLEGDHRSMVKLKTQGDAGYISITGKIQEFIEDAMKSHVDPVSTISKEPTTEDLPCLHSLAFPEMKYRKQDLGQAYANTCQWILEHDSYMKWIATDHGLLWIKGKPGSGKSTLMSFVHKDFVKRFPVDKHLTLDFFFHGRGVELQKTPAGLFRSLLHQLYIQEPAVRPMIRQEFKENNYIGEVGKGWQWPPKDLKELFSRAVQYAAKSQQVSILVDALDEAGSETASQLADYFHQLDESSRNINGSMRICIACRHYPILSTPSKFEIIVEKNNSKDILAYVQSKIRSRIPTLQNHLEARLWDDLIRDIVTEAKGVFQWVYLIIPLIINHHSEGESLVFIRKELKKLPETLDEVYEHILQNVIPVEKLSRTLHLMQWVCLMERPLSVTELRYALGSDVYPRPIPLSYERSEDFVDDDVRMKRLINSLSGGLVEVIYHDKMSTFGEYEEFEERGQSQIVQVIHQSVNDYYRSKGLSYLLSKLDSAREDTVISSKDAFFRSQDRLCRSCINYLSLGEEVGIETWKVESLVGCFPFIDYATANWYVHAEKTGGRTVLENDLVERFESQHPGRLQSWVTVSRMLYRYYSHDRLPAWNTTLLHVASSSNLQITVQRLIAKGTDVEQMDDDGNSAMYYAARFGHTKIIESLSDAGAQLEVQNKNYSTPLKAAVTNGHEIAMELLLSRGANVNKGSSISGSALYDAAHNGHTKLVKKLIEKGAEVNTQGGQYGNALQAAASNGHQTIVELLLEKGAEVNAQGGEYSNALQAAARRGHQTVVELLLEKGAEVNAQGGEYGNALQAAAWSGYQTVVELLLEKGAEVNAQGGEYGNTLQAAASNGRQTIVELLLEKGAEVNAQGGDYGNALQAAAWSGHQTVVELLLEKGAEVNAQGGEYGNALQAAASNGHQTVVELLLEKGAEVNAQALNGHQTVVELLLENGAYS</sequence>
<evidence type="ECO:0000256" key="4">
    <source>
        <dbReference type="SAM" id="MobiDB-lite"/>
    </source>
</evidence>
<dbReference type="Gene3D" id="1.25.40.20">
    <property type="entry name" value="Ankyrin repeat-containing domain"/>
    <property type="match status" value="2"/>
</dbReference>
<feature type="repeat" description="ANK" evidence="3">
    <location>
        <begin position="1837"/>
        <end position="1869"/>
    </location>
</feature>
<dbReference type="InterPro" id="IPR050745">
    <property type="entry name" value="Multifunctional_regulatory"/>
</dbReference>
<feature type="repeat" description="ANK" evidence="3">
    <location>
        <begin position="1804"/>
        <end position="1836"/>
    </location>
</feature>
<dbReference type="OrthoDB" id="7464126at2759"/>
<keyword evidence="7" id="KW-1185">Reference proteome</keyword>
<feature type="repeat" description="ANK" evidence="3">
    <location>
        <begin position="1639"/>
        <end position="1671"/>
    </location>
</feature>
<dbReference type="InterPro" id="IPR029058">
    <property type="entry name" value="AB_hydrolase_fold"/>
</dbReference>
<dbReference type="Pfam" id="PF00023">
    <property type="entry name" value="Ank"/>
    <property type="match status" value="1"/>
</dbReference>
<dbReference type="Pfam" id="PF12796">
    <property type="entry name" value="Ank_2"/>
    <property type="match status" value="3"/>
</dbReference>
<dbReference type="Gene3D" id="3.40.50.1820">
    <property type="entry name" value="alpha/beta hydrolase"/>
    <property type="match status" value="1"/>
</dbReference>
<evidence type="ECO:0000259" key="5">
    <source>
        <dbReference type="Pfam" id="PF24883"/>
    </source>
</evidence>
<keyword evidence="1" id="KW-0677">Repeat</keyword>
<feature type="compositionally biased region" description="Low complexity" evidence="4">
    <location>
        <begin position="604"/>
        <end position="613"/>
    </location>
</feature>
<feature type="region of interest" description="Disordered" evidence="4">
    <location>
        <begin position="599"/>
        <end position="619"/>
    </location>
</feature>
<feature type="repeat" description="ANK" evidence="3">
    <location>
        <begin position="1705"/>
        <end position="1737"/>
    </location>
</feature>
<evidence type="ECO:0000313" key="6">
    <source>
        <dbReference type="EMBL" id="RDW91018.1"/>
    </source>
</evidence>
<comment type="caution">
    <text evidence="6">The sequence shown here is derived from an EMBL/GenBank/DDBJ whole genome shotgun (WGS) entry which is preliminary data.</text>
</comment>
<feature type="domain" description="Nephrocystin 3-like N-terminal" evidence="5">
    <location>
        <begin position="1027"/>
        <end position="1203"/>
    </location>
</feature>
<dbReference type="InterPro" id="IPR036770">
    <property type="entry name" value="Ankyrin_rpt-contain_sf"/>
</dbReference>
<gene>
    <name evidence="6" type="ORF">BP5796_02183</name>
</gene>
<dbReference type="PROSITE" id="PS50088">
    <property type="entry name" value="ANK_REPEAT"/>
    <property type="match status" value="9"/>
</dbReference>
<feature type="repeat" description="ANK" evidence="3">
    <location>
        <begin position="1672"/>
        <end position="1704"/>
    </location>
</feature>
<dbReference type="SUPFAM" id="SSF48403">
    <property type="entry name" value="Ankyrin repeat"/>
    <property type="match status" value="1"/>
</dbReference>
<organism evidence="6 7">
    <name type="scientific">Coleophoma crateriformis</name>
    <dbReference type="NCBI Taxonomy" id="565419"/>
    <lineage>
        <taxon>Eukaryota</taxon>
        <taxon>Fungi</taxon>
        <taxon>Dikarya</taxon>
        <taxon>Ascomycota</taxon>
        <taxon>Pezizomycotina</taxon>
        <taxon>Leotiomycetes</taxon>
        <taxon>Helotiales</taxon>
        <taxon>Dermateaceae</taxon>
        <taxon>Coleophoma</taxon>
    </lineage>
</organism>
<evidence type="ECO:0000256" key="2">
    <source>
        <dbReference type="ARBA" id="ARBA00023043"/>
    </source>
</evidence>
<dbReference type="PROSITE" id="PS50297">
    <property type="entry name" value="ANK_REP_REGION"/>
    <property type="match status" value="9"/>
</dbReference>
<dbReference type="Pfam" id="PF24883">
    <property type="entry name" value="NPHP3_N"/>
    <property type="match status" value="1"/>
</dbReference>
<dbReference type="SUPFAM" id="SSF53474">
    <property type="entry name" value="alpha/beta-Hydrolases"/>
    <property type="match status" value="1"/>
</dbReference>
<evidence type="ECO:0000313" key="7">
    <source>
        <dbReference type="Proteomes" id="UP000256328"/>
    </source>
</evidence>
<dbReference type="SMART" id="SM00248">
    <property type="entry name" value="ANK"/>
    <property type="match status" value="10"/>
</dbReference>
<accession>A0A3D8SZ22</accession>
<evidence type="ECO:0000256" key="1">
    <source>
        <dbReference type="ARBA" id="ARBA00022737"/>
    </source>
</evidence>
<dbReference type="PRINTS" id="PR01415">
    <property type="entry name" value="ANKYRIN"/>
</dbReference>
<dbReference type="PANTHER" id="PTHR24189:SF50">
    <property type="entry name" value="ANKYRIN REPEAT AND SOCS BOX PROTEIN 2"/>
    <property type="match status" value="1"/>
</dbReference>
<dbReference type="SUPFAM" id="SSF52540">
    <property type="entry name" value="P-loop containing nucleoside triphosphate hydrolases"/>
    <property type="match status" value="1"/>
</dbReference>
<dbReference type="InterPro" id="IPR002110">
    <property type="entry name" value="Ankyrin_rpt"/>
</dbReference>
<feature type="repeat" description="ANK" evidence="3">
    <location>
        <begin position="1573"/>
        <end position="1605"/>
    </location>
</feature>
<feature type="repeat" description="ANK" evidence="3">
    <location>
        <begin position="1771"/>
        <end position="1803"/>
    </location>
</feature>
<protein>
    <recommendedName>
        <fullName evidence="5">Nephrocystin 3-like N-terminal domain-containing protein</fullName>
    </recommendedName>
</protein>
<feature type="compositionally biased region" description="Low complexity" evidence="4">
    <location>
        <begin position="511"/>
        <end position="521"/>
    </location>
</feature>
<dbReference type="InterPro" id="IPR027417">
    <property type="entry name" value="P-loop_NTPase"/>
</dbReference>
<evidence type="ECO:0000256" key="3">
    <source>
        <dbReference type="PROSITE-ProRule" id="PRU00023"/>
    </source>
</evidence>
<dbReference type="EMBL" id="PDLN01000003">
    <property type="protein sequence ID" value="RDW91018.1"/>
    <property type="molecule type" value="Genomic_DNA"/>
</dbReference>
<name>A0A3D8SZ22_9HELO</name>
<feature type="region of interest" description="Disordered" evidence="4">
    <location>
        <begin position="511"/>
        <end position="538"/>
    </location>
</feature>
<proteinExistence type="predicted"/>
<dbReference type="Proteomes" id="UP000256328">
    <property type="component" value="Unassembled WGS sequence"/>
</dbReference>
<keyword evidence="2 3" id="KW-0040">ANK repeat</keyword>
<dbReference type="InterPro" id="IPR056884">
    <property type="entry name" value="NPHP3-like_N"/>
</dbReference>
<reference evidence="6 7" key="1">
    <citation type="journal article" date="2018" name="IMA Fungus">
        <title>IMA Genome-F 9: Draft genome sequence of Annulohypoxylon stygium, Aspergillus mulundensis, Berkeleyomyces basicola (syn. Thielaviopsis basicola), Ceratocystis smalleyi, two Cercospora beticola strains, Coleophoma cylindrospora, Fusarium fracticaudum, Phialophora cf. hyalina, and Morchella septimelata.</title>
        <authorList>
            <person name="Wingfield B.D."/>
            <person name="Bills G.F."/>
            <person name="Dong Y."/>
            <person name="Huang W."/>
            <person name="Nel W.J."/>
            <person name="Swalarsk-Parry B.S."/>
            <person name="Vaghefi N."/>
            <person name="Wilken P.M."/>
            <person name="An Z."/>
            <person name="de Beer Z.W."/>
            <person name="De Vos L."/>
            <person name="Chen L."/>
            <person name="Duong T.A."/>
            <person name="Gao Y."/>
            <person name="Hammerbacher A."/>
            <person name="Kikkert J.R."/>
            <person name="Li Y."/>
            <person name="Li H."/>
            <person name="Li K."/>
            <person name="Li Q."/>
            <person name="Liu X."/>
            <person name="Ma X."/>
            <person name="Naidoo K."/>
            <person name="Pethybridge S.J."/>
            <person name="Sun J."/>
            <person name="Steenkamp E.T."/>
            <person name="van der Nest M.A."/>
            <person name="van Wyk S."/>
            <person name="Wingfield M.J."/>
            <person name="Xiong C."/>
            <person name="Yue Q."/>
            <person name="Zhang X."/>
        </authorList>
    </citation>
    <scope>NUCLEOTIDE SEQUENCE [LARGE SCALE GENOMIC DNA]</scope>
    <source>
        <strain evidence="6 7">BP5796</strain>
    </source>
</reference>
<dbReference type="PANTHER" id="PTHR24189">
    <property type="entry name" value="MYOTROPHIN"/>
    <property type="match status" value="1"/>
</dbReference>
<feature type="repeat" description="ANK" evidence="3">
    <location>
        <begin position="1738"/>
        <end position="1770"/>
    </location>
</feature>
<dbReference type="Gene3D" id="3.40.50.300">
    <property type="entry name" value="P-loop containing nucleotide triphosphate hydrolases"/>
    <property type="match status" value="1"/>
</dbReference>